<dbReference type="AlphaFoldDB" id="A0A918RQI7"/>
<dbReference type="Proteomes" id="UP000634139">
    <property type="component" value="Unassembled WGS sequence"/>
</dbReference>
<feature type="domain" description="DUF5681" evidence="2">
    <location>
        <begin position="173"/>
        <end position="242"/>
    </location>
</feature>
<keyword evidence="4" id="KW-1185">Reference proteome</keyword>
<dbReference type="Pfam" id="PF18932">
    <property type="entry name" value="DUF5681"/>
    <property type="match status" value="1"/>
</dbReference>
<evidence type="ECO:0000313" key="3">
    <source>
        <dbReference type="EMBL" id="GHA05543.1"/>
    </source>
</evidence>
<reference evidence="3" key="1">
    <citation type="journal article" date="2014" name="Int. J. Syst. Evol. Microbiol.">
        <title>Complete genome sequence of Corynebacterium casei LMG S-19264T (=DSM 44701T), isolated from a smear-ripened cheese.</title>
        <authorList>
            <consortium name="US DOE Joint Genome Institute (JGI-PGF)"/>
            <person name="Walter F."/>
            <person name="Albersmeier A."/>
            <person name="Kalinowski J."/>
            <person name="Ruckert C."/>
        </authorList>
    </citation>
    <scope>NUCLEOTIDE SEQUENCE</scope>
    <source>
        <strain evidence="3">KCTC 32422</strain>
    </source>
</reference>
<sequence length="338" mass="38566">MGRRPKRETDPARRRALDIAFEPLLNFGGKGKKTALSLHEILLRQTFKSALDGESKAARTMLKMAREHDRARTEHFQLARRKLVLENNEQVSADPAMQLLDILRATDDRPFAKLGIAPWVIECAFARFGCLNASDWKRTVPHLWQDGLHERVSYRLEDDPLYVVPNPKRSPESTRFRKGESGNPRGRPLREKVHWPFGNFFEELLPMKIGDEIRQVTRIEGLIYQLGLKAAKGDKAIAQVLQSAANAALLERWNGKEHETVRLVYGLHEDTTCRLSSLKRLRLINRRARRHILLHSWIVQEAVNRLADDALGEGEQAVVVRATSTPEMGWMPLSPTVS</sequence>
<name>A0A918RQI7_9SPHN</name>
<feature type="region of interest" description="Disordered" evidence="1">
    <location>
        <begin position="166"/>
        <end position="188"/>
    </location>
</feature>
<proteinExistence type="predicted"/>
<feature type="compositionally biased region" description="Basic and acidic residues" evidence="1">
    <location>
        <begin position="169"/>
        <end position="180"/>
    </location>
</feature>
<accession>A0A918RQI7</accession>
<evidence type="ECO:0000259" key="2">
    <source>
        <dbReference type="Pfam" id="PF18932"/>
    </source>
</evidence>
<comment type="caution">
    <text evidence="3">The sequence shown here is derived from an EMBL/GenBank/DDBJ whole genome shotgun (WGS) entry which is preliminary data.</text>
</comment>
<reference evidence="3" key="2">
    <citation type="submission" date="2020-09" db="EMBL/GenBank/DDBJ databases">
        <authorList>
            <person name="Sun Q."/>
            <person name="Kim S."/>
        </authorList>
    </citation>
    <scope>NUCLEOTIDE SEQUENCE</scope>
    <source>
        <strain evidence="3">KCTC 32422</strain>
    </source>
</reference>
<evidence type="ECO:0000256" key="1">
    <source>
        <dbReference type="SAM" id="MobiDB-lite"/>
    </source>
</evidence>
<protein>
    <recommendedName>
        <fullName evidence="2">DUF5681 domain-containing protein</fullName>
    </recommendedName>
</protein>
<gene>
    <name evidence="3" type="ORF">GCM10011617_28090</name>
</gene>
<dbReference type="InterPro" id="IPR043736">
    <property type="entry name" value="DUF5681"/>
</dbReference>
<organism evidence="3 4">
    <name type="scientific">Novosphingobium arvoryzae</name>
    <dbReference type="NCBI Taxonomy" id="1256514"/>
    <lineage>
        <taxon>Bacteria</taxon>
        <taxon>Pseudomonadati</taxon>
        <taxon>Pseudomonadota</taxon>
        <taxon>Alphaproteobacteria</taxon>
        <taxon>Sphingomonadales</taxon>
        <taxon>Sphingomonadaceae</taxon>
        <taxon>Novosphingobium</taxon>
    </lineage>
</organism>
<evidence type="ECO:0000313" key="4">
    <source>
        <dbReference type="Proteomes" id="UP000634139"/>
    </source>
</evidence>
<dbReference type="EMBL" id="BMZD01000009">
    <property type="protein sequence ID" value="GHA05543.1"/>
    <property type="molecule type" value="Genomic_DNA"/>
</dbReference>
<dbReference type="RefSeq" id="WP_189542646.1">
    <property type="nucleotide sequence ID" value="NZ_BMZD01000009.1"/>
</dbReference>